<dbReference type="AlphaFoldDB" id="A0A3A8NP23"/>
<keyword evidence="1" id="KW-0812">Transmembrane</keyword>
<protein>
    <submittedName>
        <fullName evidence="2">Uncharacterized protein</fullName>
    </submittedName>
</protein>
<comment type="caution">
    <text evidence="2">The sequence shown here is derived from an EMBL/GenBank/DDBJ whole genome shotgun (WGS) entry which is preliminary data.</text>
</comment>
<proteinExistence type="predicted"/>
<evidence type="ECO:0000313" key="2">
    <source>
        <dbReference type="EMBL" id="RKH42905.1"/>
    </source>
</evidence>
<gene>
    <name evidence="2" type="ORF">D7X12_14585</name>
</gene>
<dbReference type="Proteomes" id="UP000273405">
    <property type="component" value="Unassembled WGS sequence"/>
</dbReference>
<dbReference type="OrthoDB" id="5501533at2"/>
<evidence type="ECO:0000256" key="1">
    <source>
        <dbReference type="SAM" id="Phobius"/>
    </source>
</evidence>
<name>A0A3A8NP23_9BACT</name>
<keyword evidence="3" id="KW-1185">Reference proteome</keyword>
<reference evidence="3" key="1">
    <citation type="submission" date="2018-09" db="EMBL/GenBank/DDBJ databases">
        <authorList>
            <person name="Livingstone P.G."/>
            <person name="Whitworth D.E."/>
        </authorList>
    </citation>
    <scope>NUCLEOTIDE SEQUENCE [LARGE SCALE GENOMIC DNA]</scope>
    <source>
        <strain evidence="3">CA040B</strain>
    </source>
</reference>
<dbReference type="EMBL" id="RAWG01000076">
    <property type="protein sequence ID" value="RKH42905.1"/>
    <property type="molecule type" value="Genomic_DNA"/>
</dbReference>
<keyword evidence="1" id="KW-0472">Membrane</keyword>
<feature type="transmembrane region" description="Helical" evidence="1">
    <location>
        <begin position="48"/>
        <end position="69"/>
    </location>
</feature>
<organism evidence="2 3">
    <name type="scientific">Corallococcus sicarius</name>
    <dbReference type="NCBI Taxonomy" id="2316726"/>
    <lineage>
        <taxon>Bacteria</taxon>
        <taxon>Pseudomonadati</taxon>
        <taxon>Myxococcota</taxon>
        <taxon>Myxococcia</taxon>
        <taxon>Myxococcales</taxon>
        <taxon>Cystobacterineae</taxon>
        <taxon>Myxococcaceae</taxon>
        <taxon>Corallococcus</taxon>
    </lineage>
</organism>
<feature type="transmembrane region" description="Helical" evidence="1">
    <location>
        <begin position="81"/>
        <end position="101"/>
    </location>
</feature>
<accession>A0A3A8NP23</accession>
<keyword evidence="1" id="KW-1133">Transmembrane helix</keyword>
<evidence type="ECO:0000313" key="3">
    <source>
        <dbReference type="Proteomes" id="UP000273405"/>
    </source>
</evidence>
<sequence>MTGPTRRTLVTNLLCLGALGWLYGGDLANALRIRAAEVSSFASPPSAPRAGVVLGLTVVALVVFAMGLLRKQPEGFKGYRLLPILLVGALFVDLVVAEGTAPLDAPERATVALQHFQEGAQRLATLEAVPSEARVLQPLVDTLGPAPYQVHGVPVGGYALQVRTGCEGPLRETSGARPGTLLYCVSRDSRQAWVTLVGLPAEVRLGAPALFSLRGEPRIAVIRPRVPEEEGVAPDGEATSIPP</sequence>
<dbReference type="RefSeq" id="WP_120625882.1">
    <property type="nucleotide sequence ID" value="NZ_RAWG01000076.1"/>
</dbReference>